<dbReference type="PaxDb" id="44689-DDB0218300"/>
<dbReference type="STRING" id="44689.Q54U28"/>
<evidence type="ECO:0000313" key="2">
    <source>
        <dbReference type="Proteomes" id="UP000002195"/>
    </source>
</evidence>
<dbReference type="HOGENOM" id="CLU_1963701_0_0_1"/>
<dbReference type="InParanoid" id="Q54U28"/>
<dbReference type="VEuPathDB" id="AmoebaDB:DDB_G0281373"/>
<proteinExistence type="predicted"/>
<sequence>MPTPSYQNIMTYVDDNKWVFCDPVNRVAFDKSILQGAASRNKRNEFKITDFKQNPKSLPRDPFMVNATMDHQCLVDRINQSFKTISDKKSNFIIEYPIQTSLIKGLNSIILGDESPFVFRMGYIHMSK</sequence>
<dbReference type="GlyGen" id="Q54U28">
    <property type="glycosylation" value="1 site"/>
</dbReference>
<evidence type="ECO:0000313" key="1">
    <source>
        <dbReference type="EMBL" id="EAL66772.1"/>
    </source>
</evidence>
<dbReference type="KEGG" id="ddi:DDB_G0281373"/>
<reference evidence="1 2" key="1">
    <citation type="journal article" date="2005" name="Nature">
        <title>The genome of the social amoeba Dictyostelium discoideum.</title>
        <authorList>
            <consortium name="The Dictyostelium discoideum Sequencing Consortium"/>
            <person name="Eichinger L."/>
            <person name="Pachebat J.A."/>
            <person name="Glockner G."/>
            <person name="Rajandream M.A."/>
            <person name="Sucgang R."/>
            <person name="Berriman M."/>
            <person name="Song J."/>
            <person name="Olsen R."/>
            <person name="Szafranski K."/>
            <person name="Xu Q."/>
            <person name="Tunggal B."/>
            <person name="Kummerfeld S."/>
            <person name="Madera M."/>
            <person name="Konfortov B.A."/>
            <person name="Rivero F."/>
            <person name="Bankier A.T."/>
            <person name="Lehmann R."/>
            <person name="Hamlin N."/>
            <person name="Davies R."/>
            <person name="Gaudet P."/>
            <person name="Fey P."/>
            <person name="Pilcher K."/>
            <person name="Chen G."/>
            <person name="Saunders D."/>
            <person name="Sodergren E."/>
            <person name="Davis P."/>
            <person name="Kerhornou A."/>
            <person name="Nie X."/>
            <person name="Hall N."/>
            <person name="Anjard C."/>
            <person name="Hemphill L."/>
            <person name="Bason N."/>
            <person name="Farbrother P."/>
            <person name="Desany B."/>
            <person name="Just E."/>
            <person name="Morio T."/>
            <person name="Rost R."/>
            <person name="Churcher C."/>
            <person name="Cooper J."/>
            <person name="Haydock S."/>
            <person name="van Driessche N."/>
            <person name="Cronin A."/>
            <person name="Goodhead I."/>
            <person name="Muzny D."/>
            <person name="Mourier T."/>
            <person name="Pain A."/>
            <person name="Lu M."/>
            <person name="Harper D."/>
            <person name="Lindsay R."/>
            <person name="Hauser H."/>
            <person name="James K."/>
            <person name="Quiles M."/>
            <person name="Madan Babu M."/>
            <person name="Saito T."/>
            <person name="Buchrieser C."/>
            <person name="Wardroper A."/>
            <person name="Felder M."/>
            <person name="Thangavelu M."/>
            <person name="Johnson D."/>
            <person name="Knights A."/>
            <person name="Loulseged H."/>
            <person name="Mungall K."/>
            <person name="Oliver K."/>
            <person name="Price C."/>
            <person name="Quail M.A."/>
            <person name="Urushihara H."/>
            <person name="Hernandez J."/>
            <person name="Rabbinowitsch E."/>
            <person name="Steffen D."/>
            <person name="Sanders M."/>
            <person name="Ma J."/>
            <person name="Kohara Y."/>
            <person name="Sharp S."/>
            <person name="Simmonds M."/>
            <person name="Spiegler S."/>
            <person name="Tivey A."/>
            <person name="Sugano S."/>
            <person name="White B."/>
            <person name="Walker D."/>
            <person name="Woodward J."/>
            <person name="Winckler T."/>
            <person name="Tanaka Y."/>
            <person name="Shaulsky G."/>
            <person name="Schleicher M."/>
            <person name="Weinstock G."/>
            <person name="Rosenthal A."/>
            <person name="Cox E.C."/>
            <person name="Chisholm R.L."/>
            <person name="Gibbs R."/>
            <person name="Loomis W.F."/>
            <person name="Platzer M."/>
            <person name="Kay R.R."/>
            <person name="Williams J."/>
            <person name="Dear P.H."/>
            <person name="Noegel A.A."/>
            <person name="Barrell B."/>
            <person name="Kuspa A."/>
        </authorList>
    </citation>
    <scope>NUCLEOTIDE SEQUENCE [LARGE SCALE GENOMIC DNA]</scope>
    <source>
        <strain evidence="1 2">AX4</strain>
    </source>
</reference>
<dbReference type="Proteomes" id="UP000002195">
    <property type="component" value="Unassembled WGS sequence"/>
</dbReference>
<gene>
    <name evidence="1" type="ORF">DDB_G0281373</name>
</gene>
<dbReference type="EMBL" id="AAFI02000040">
    <property type="protein sequence ID" value="EAL66772.1"/>
    <property type="molecule type" value="Genomic_DNA"/>
</dbReference>
<dbReference type="AlphaFoldDB" id="Q54U28"/>
<comment type="caution">
    <text evidence="1">The sequence shown here is derived from an EMBL/GenBank/DDBJ whole genome shotgun (WGS) entry which is preliminary data.</text>
</comment>
<protein>
    <submittedName>
        <fullName evidence="1">Uncharacterized protein</fullName>
    </submittedName>
</protein>
<accession>Q54U28</accession>
<name>Q54U28_DICDI</name>
<organism evidence="1 2">
    <name type="scientific">Dictyostelium discoideum</name>
    <name type="common">Social amoeba</name>
    <dbReference type="NCBI Taxonomy" id="44689"/>
    <lineage>
        <taxon>Eukaryota</taxon>
        <taxon>Amoebozoa</taxon>
        <taxon>Evosea</taxon>
        <taxon>Eumycetozoa</taxon>
        <taxon>Dictyostelia</taxon>
        <taxon>Dictyosteliales</taxon>
        <taxon>Dictyosteliaceae</taxon>
        <taxon>Dictyostelium</taxon>
    </lineage>
</organism>
<keyword evidence="2" id="KW-1185">Reference proteome</keyword>
<dbReference type="GeneID" id="8623013"/>
<dbReference type="RefSeq" id="XP_640737.1">
    <property type="nucleotide sequence ID" value="XM_635645.1"/>
</dbReference>